<evidence type="ECO:0000313" key="4">
    <source>
        <dbReference type="Proteomes" id="UP000823399"/>
    </source>
</evidence>
<dbReference type="Gene3D" id="1.10.510.10">
    <property type="entry name" value="Transferase(Phosphotransferase) domain 1"/>
    <property type="match status" value="1"/>
</dbReference>
<dbReference type="InterPro" id="IPR011009">
    <property type="entry name" value="Kinase-like_dom_sf"/>
</dbReference>
<keyword evidence="4" id="KW-1185">Reference proteome</keyword>
<evidence type="ECO:0000256" key="2">
    <source>
        <dbReference type="SAM" id="Phobius"/>
    </source>
</evidence>
<evidence type="ECO:0000256" key="1">
    <source>
        <dbReference type="SAM" id="MobiDB-lite"/>
    </source>
</evidence>
<dbReference type="Pfam" id="PF06293">
    <property type="entry name" value="Kdo"/>
    <property type="match status" value="1"/>
</dbReference>
<protein>
    <submittedName>
        <fullName evidence="3">Uncharacterized protein</fullName>
    </submittedName>
</protein>
<feature type="region of interest" description="Disordered" evidence="1">
    <location>
        <begin position="117"/>
        <end position="138"/>
    </location>
</feature>
<keyword evidence="2" id="KW-0472">Membrane</keyword>
<gene>
    <name evidence="3" type="ORF">F5147DRAFT_748223</name>
</gene>
<keyword evidence="2" id="KW-1133">Transmembrane helix</keyword>
<feature type="compositionally biased region" description="Basic residues" evidence="1">
    <location>
        <begin position="117"/>
        <end position="127"/>
    </location>
</feature>
<dbReference type="SUPFAM" id="SSF56112">
    <property type="entry name" value="Protein kinase-like (PK-like)"/>
    <property type="match status" value="1"/>
</dbReference>
<dbReference type="OrthoDB" id="4062651at2759"/>
<organism evidence="3 4">
    <name type="scientific">Suillus discolor</name>
    <dbReference type="NCBI Taxonomy" id="1912936"/>
    <lineage>
        <taxon>Eukaryota</taxon>
        <taxon>Fungi</taxon>
        <taxon>Dikarya</taxon>
        <taxon>Basidiomycota</taxon>
        <taxon>Agaricomycotina</taxon>
        <taxon>Agaricomycetes</taxon>
        <taxon>Agaricomycetidae</taxon>
        <taxon>Boletales</taxon>
        <taxon>Suillineae</taxon>
        <taxon>Suillaceae</taxon>
        <taxon>Suillus</taxon>
    </lineage>
</organism>
<sequence>MGELKDLIREMEPQLQSISQSHLHSYSISEDEDDLRETLDTLNAGHLLVVTHKKAIFEYFIGVPVLEPLYLVVQVYSDMNRSTNPPLCVKHVIDEEDLIKIARQSFLENIDNYSKKKKSKSKLKRSHSPSNALHPSSFSCGHPHELKETIPATLLHPVFGQFMDDSWTHTTTEDDNNLVHELGNVMSAFYETESKRVDAVSVVLTRYSPGFHLNSKVQGTAYITDADMSIDIHNHHHPYVIAEFKNEAATSNSEPYIQALSYYLESTRMSVLRMSGSSLPCFLLILFGPYIVFAGAVWTLHPAVQILSNPLAFNYCSTDMDNKITAAHHMAAFSKAVRSLEKYYETLPPESKLANTLYHSIIFPYPTTFTSLDENSTTVFSYTEHLEEEKAKTLTGGHVEVPICIKFIRCYSQKAYLRCALLGLPGGWLMVVMDRLVAYNVLADLPHIVHLPQSVFEAIRKELKTLHARKLVHGDMHDTNILVKTNDQTKFMIIDFDWVGVEEVVQYLPYINYTDIKKPKDVRDELPIKVAHDIVMIDFIINTRVQK</sequence>
<feature type="transmembrane region" description="Helical" evidence="2">
    <location>
        <begin position="278"/>
        <end position="300"/>
    </location>
</feature>
<dbReference type="EMBL" id="JABBWM010000103">
    <property type="protein sequence ID" value="KAG2090483.1"/>
    <property type="molecule type" value="Genomic_DNA"/>
</dbReference>
<proteinExistence type="predicted"/>
<accession>A0A9P7JMX6</accession>
<name>A0A9P7JMX6_9AGAM</name>
<comment type="caution">
    <text evidence="3">The sequence shown here is derived from an EMBL/GenBank/DDBJ whole genome shotgun (WGS) entry which is preliminary data.</text>
</comment>
<evidence type="ECO:0000313" key="3">
    <source>
        <dbReference type="EMBL" id="KAG2090483.1"/>
    </source>
</evidence>
<keyword evidence="2" id="KW-0812">Transmembrane</keyword>
<dbReference type="Proteomes" id="UP000823399">
    <property type="component" value="Unassembled WGS sequence"/>
</dbReference>
<dbReference type="RefSeq" id="XP_041286226.1">
    <property type="nucleotide sequence ID" value="XM_041440039.1"/>
</dbReference>
<dbReference type="GeneID" id="64702298"/>
<reference evidence="3" key="1">
    <citation type="journal article" date="2020" name="New Phytol.">
        <title>Comparative genomics reveals dynamic genome evolution in host specialist ectomycorrhizal fungi.</title>
        <authorList>
            <person name="Lofgren L.A."/>
            <person name="Nguyen N.H."/>
            <person name="Vilgalys R."/>
            <person name="Ruytinx J."/>
            <person name="Liao H.L."/>
            <person name="Branco S."/>
            <person name="Kuo A."/>
            <person name="LaButti K."/>
            <person name="Lipzen A."/>
            <person name="Andreopoulos W."/>
            <person name="Pangilinan J."/>
            <person name="Riley R."/>
            <person name="Hundley H."/>
            <person name="Na H."/>
            <person name="Barry K."/>
            <person name="Grigoriev I.V."/>
            <person name="Stajich J.E."/>
            <person name="Kennedy P.G."/>
        </authorList>
    </citation>
    <scope>NUCLEOTIDE SEQUENCE</scope>
    <source>
        <strain evidence="3">FC423</strain>
    </source>
</reference>
<dbReference type="AlphaFoldDB" id="A0A9P7JMX6"/>